<dbReference type="InterPro" id="IPR019787">
    <property type="entry name" value="Znf_PHD-finger"/>
</dbReference>
<dbReference type="PANTHER" id="PTHR13793:SF107">
    <property type="entry name" value="BROMODOMAIN-CONTAINING PROTEIN HOMOLOG"/>
    <property type="match status" value="1"/>
</dbReference>
<feature type="region of interest" description="Disordered" evidence="5">
    <location>
        <begin position="1"/>
        <end position="21"/>
    </location>
</feature>
<gene>
    <name evidence="8" type="ORF">RIF29_16829</name>
</gene>
<dbReference type="InterPro" id="IPR034732">
    <property type="entry name" value="EPHD"/>
</dbReference>
<feature type="compositionally biased region" description="Basic residues" evidence="5">
    <location>
        <begin position="72"/>
        <end position="82"/>
    </location>
</feature>
<feature type="domain" description="PHD-type" evidence="7">
    <location>
        <begin position="1066"/>
        <end position="1177"/>
    </location>
</feature>
<dbReference type="InterPro" id="IPR001965">
    <property type="entry name" value="Znf_PHD"/>
</dbReference>
<feature type="domain" description="PHD-type" evidence="6">
    <location>
        <begin position="259"/>
        <end position="311"/>
    </location>
</feature>
<keyword evidence="9" id="KW-1185">Reference proteome</keyword>
<evidence type="ECO:0000256" key="4">
    <source>
        <dbReference type="PROSITE-ProRule" id="PRU00146"/>
    </source>
</evidence>
<evidence type="ECO:0000259" key="7">
    <source>
        <dbReference type="PROSITE" id="PS51805"/>
    </source>
</evidence>
<feature type="region of interest" description="Disordered" evidence="5">
    <location>
        <begin position="681"/>
        <end position="705"/>
    </location>
</feature>
<keyword evidence="3" id="KW-0862">Zinc</keyword>
<dbReference type="SUPFAM" id="SSF57903">
    <property type="entry name" value="FYVE/PHD zinc finger"/>
    <property type="match status" value="2"/>
</dbReference>
<feature type="region of interest" description="Disordered" evidence="5">
    <location>
        <begin position="620"/>
        <end position="639"/>
    </location>
</feature>
<name>A0AAN9IDZ0_CROPI</name>
<proteinExistence type="predicted"/>
<dbReference type="PROSITE" id="PS01359">
    <property type="entry name" value="ZF_PHD_1"/>
    <property type="match status" value="2"/>
</dbReference>
<dbReference type="GO" id="GO:0005634">
    <property type="term" value="C:nucleus"/>
    <property type="evidence" value="ECO:0007669"/>
    <property type="project" value="UniProtKB-ARBA"/>
</dbReference>
<evidence type="ECO:0000313" key="8">
    <source>
        <dbReference type="EMBL" id="KAK7275707.1"/>
    </source>
</evidence>
<comment type="caution">
    <text evidence="8">The sequence shown here is derived from an EMBL/GenBank/DDBJ whole genome shotgun (WGS) entry which is preliminary data.</text>
</comment>
<dbReference type="Pfam" id="PF13832">
    <property type="entry name" value="zf-HC5HC2H_2"/>
    <property type="match status" value="2"/>
</dbReference>
<dbReference type="PROSITE" id="PS51805">
    <property type="entry name" value="EPHD"/>
    <property type="match status" value="2"/>
</dbReference>
<evidence type="ECO:0000256" key="5">
    <source>
        <dbReference type="SAM" id="MobiDB-lite"/>
    </source>
</evidence>
<evidence type="ECO:0000256" key="1">
    <source>
        <dbReference type="ARBA" id="ARBA00022723"/>
    </source>
</evidence>
<dbReference type="InterPro" id="IPR011011">
    <property type="entry name" value="Znf_FYVE_PHD"/>
</dbReference>
<reference evidence="8 9" key="1">
    <citation type="submission" date="2024-01" db="EMBL/GenBank/DDBJ databases">
        <title>The genomes of 5 underutilized Papilionoideae crops provide insights into root nodulation and disease resistanc.</title>
        <authorList>
            <person name="Yuan L."/>
        </authorList>
    </citation>
    <scope>NUCLEOTIDE SEQUENCE [LARGE SCALE GENOMIC DNA]</scope>
    <source>
        <strain evidence="8">ZHUSHIDOU_FW_LH</strain>
        <tissue evidence="8">Leaf</tissue>
    </source>
</reference>
<dbReference type="SMART" id="SM00249">
    <property type="entry name" value="PHD"/>
    <property type="match status" value="4"/>
</dbReference>
<evidence type="ECO:0000313" key="9">
    <source>
        <dbReference type="Proteomes" id="UP001372338"/>
    </source>
</evidence>
<evidence type="ECO:0000256" key="2">
    <source>
        <dbReference type="ARBA" id="ARBA00022771"/>
    </source>
</evidence>
<evidence type="ECO:0000256" key="3">
    <source>
        <dbReference type="ARBA" id="ARBA00022833"/>
    </source>
</evidence>
<dbReference type="EMBL" id="JAYWIO010000003">
    <property type="protein sequence ID" value="KAK7275707.1"/>
    <property type="molecule type" value="Genomic_DNA"/>
</dbReference>
<feature type="region of interest" description="Disordered" evidence="5">
    <location>
        <begin position="493"/>
        <end position="524"/>
    </location>
</feature>
<dbReference type="Pfam" id="PF13831">
    <property type="entry name" value="PHD_2"/>
    <property type="match status" value="2"/>
</dbReference>
<dbReference type="PANTHER" id="PTHR13793">
    <property type="entry name" value="PHD FINGER PROTEINS"/>
    <property type="match status" value="1"/>
</dbReference>
<keyword evidence="1" id="KW-0479">Metal-binding</keyword>
<feature type="domain" description="PHD-type" evidence="6">
    <location>
        <begin position="998"/>
        <end position="1047"/>
    </location>
</feature>
<sequence>MTAPSDFPVTGPEILEGSGGGGGGVEVDYFTQARKALALRCPFDEDKDENWSPTRATLPKGMAAFLNQSSDHHRKKRQKKSHSGAAEKKKEAKARGLNIWIRTQECFRDLALPDIDTLMDASASVTSLVARECFSIPVIAGNELRVDVAVGGEDGKGDGCENGDGSVVVKNEGGIVDVVTDSVNDKVDSVISDKVDIVNDMDHDVIYDASDCAVGLEWLLGCRNKVSLVSERPTKRRKVLGADAGLEKVSITVPSDGSLFHCHYCGRGGAGSESNRLIVCGSCKVAVHRKCYGVQGDVDDESWLCSWCEQKDGIGETENPCVLCPNKGGALKPVSRSGEGVESVQYAHLFCCLWMPEVYVDDLKKMEPIMNVDGIEESRRKLVCHICKVKFGACVRCSHGVCRISFHPLCARKARHRMEVWAKDCSDDVELRAFCLKHSGLQENSSILPSGDFVAVGSEFSDANGLQERLPVNSENNLKSCCRSGDNIGIISEGSPDKLSHNEPGDGGLSNSLLNSPNMPGCDAEQQLHNTGMVGRTNESANASDTLKYALIWKKLIEKRKIDVKDVAEQIGISPEALTPNIYEACTPPDVRVKIVNWLKAHIYNNACRKVLKIKFKSANSSKNEDGATDDSDTSLISDPGLLDPVSVKSVPPIRRTVSNIRILKDNEVICSSVASSGENGMPMDKFIAGEHDHENPGSSNEASIPEATEKNLTKSEDTFPEVQDNTDEPHKSSLTGSISDEKLTVSLQNASMFSDQHLPIYSNSEAPDSGSIRVEGISSYIHPYISKKLLSEDILCPRLEGNSSLAESLTASCMSDKVNMEQLDSAKETGVLEYSPEDEVEGELIYLQHRLLRNAVRRRQFSDNLIVSVTKSLPEEIATAHQQRWDAVLVNQYMYDLREAKKKGRKERKHKEAQAVLAAATAAAPSPRVSSFRKDSLDESMQQSLIKLDSINGRAGVCSPPMPRAKETRSRLAVTRTSSEKYSNVGLSSSNLSKEHPRLCDICRRPETWSNTLLICSGCKVAVHLDCYSSVKETTGPWHCELCEDLSSRNSGPSAINFGEKPYFIAECGLCGGTAGAFRKSSDGQWVHAFCAEWIFESTFKRGQVNAVEGMETVLKGVDICCICRHKHGVCIKCNYGNCQTKFHPSCARSAGLYMTVRTGKPKHYLHHRAYCEKHCSEQRAKAEAQKPGIEELQSLRQIRGELERSRLLCERIVRREKIKRELVLCSQEILAFKRDHVARSMLAQSPFSLPGGSSESATTSLKVNTEGNRSCSEVVQRSDDVTVDSSVSDKHRVRVTVSMDTDSKLDDDCSTSHSDYNHKTAERVKYSGKQIPHRASAISHNLDDDGWRSNSRKHAETFGKELVMTSDEASMKNSRLPKGYAYVPADCLSNVMQSNQDVDANGSVEHDG</sequence>
<dbReference type="GO" id="GO:0006357">
    <property type="term" value="P:regulation of transcription by RNA polymerase II"/>
    <property type="evidence" value="ECO:0007669"/>
    <property type="project" value="TreeGrafter"/>
</dbReference>
<dbReference type="Proteomes" id="UP001372338">
    <property type="component" value="Unassembled WGS sequence"/>
</dbReference>
<feature type="compositionally biased region" description="Polar residues" evidence="5">
    <location>
        <begin position="509"/>
        <end position="518"/>
    </location>
</feature>
<organism evidence="8 9">
    <name type="scientific">Crotalaria pallida</name>
    <name type="common">Smooth rattlebox</name>
    <name type="synonym">Crotalaria striata</name>
    <dbReference type="NCBI Taxonomy" id="3830"/>
    <lineage>
        <taxon>Eukaryota</taxon>
        <taxon>Viridiplantae</taxon>
        <taxon>Streptophyta</taxon>
        <taxon>Embryophyta</taxon>
        <taxon>Tracheophyta</taxon>
        <taxon>Spermatophyta</taxon>
        <taxon>Magnoliopsida</taxon>
        <taxon>eudicotyledons</taxon>
        <taxon>Gunneridae</taxon>
        <taxon>Pentapetalae</taxon>
        <taxon>rosids</taxon>
        <taxon>fabids</taxon>
        <taxon>Fabales</taxon>
        <taxon>Fabaceae</taxon>
        <taxon>Papilionoideae</taxon>
        <taxon>50 kb inversion clade</taxon>
        <taxon>genistoids sensu lato</taxon>
        <taxon>core genistoids</taxon>
        <taxon>Crotalarieae</taxon>
        <taxon>Crotalaria</taxon>
    </lineage>
</organism>
<dbReference type="InterPro" id="IPR013083">
    <property type="entry name" value="Znf_RING/FYVE/PHD"/>
</dbReference>
<dbReference type="CDD" id="cd15571">
    <property type="entry name" value="ePHD"/>
    <property type="match status" value="1"/>
</dbReference>
<feature type="region of interest" description="Disordered" evidence="5">
    <location>
        <begin position="1247"/>
        <end position="1272"/>
    </location>
</feature>
<dbReference type="Gene3D" id="3.30.40.10">
    <property type="entry name" value="Zinc/RING finger domain, C3HC4 (zinc finger)"/>
    <property type="match status" value="4"/>
</dbReference>
<feature type="region of interest" description="Disordered" evidence="5">
    <location>
        <begin position="67"/>
        <end position="90"/>
    </location>
</feature>
<dbReference type="PROSITE" id="PS50016">
    <property type="entry name" value="ZF_PHD_2"/>
    <property type="match status" value="2"/>
</dbReference>
<keyword evidence="2 4" id="KW-0863">Zinc-finger</keyword>
<feature type="region of interest" description="Disordered" evidence="5">
    <location>
        <begin position="719"/>
        <end position="740"/>
    </location>
</feature>
<protein>
    <submittedName>
        <fullName evidence="8">Uncharacterized protein</fullName>
    </submittedName>
</protein>
<evidence type="ECO:0000259" key="6">
    <source>
        <dbReference type="PROSITE" id="PS50016"/>
    </source>
</evidence>
<dbReference type="InterPro" id="IPR050701">
    <property type="entry name" value="Histone_Mod_Regulator"/>
</dbReference>
<dbReference type="GO" id="GO:0008270">
    <property type="term" value="F:zinc ion binding"/>
    <property type="evidence" value="ECO:0007669"/>
    <property type="project" value="UniProtKB-KW"/>
</dbReference>
<accession>A0AAN9IDZ0</accession>
<feature type="compositionally biased region" description="Basic and acidic residues" evidence="5">
    <location>
        <begin position="495"/>
        <end position="504"/>
    </location>
</feature>
<dbReference type="InterPro" id="IPR019786">
    <property type="entry name" value="Zinc_finger_PHD-type_CS"/>
</dbReference>
<feature type="domain" description="PHD-type" evidence="7">
    <location>
        <begin position="318"/>
        <end position="439"/>
    </location>
</feature>